<evidence type="ECO:0000313" key="1">
    <source>
        <dbReference type="EMBL" id="PIU24052.1"/>
    </source>
</evidence>
<sequence length="147" mass="16620">MASNINEKLKDIFDNAEKAAQIVRAHPGQNIDQVRKSVNTNIVAHVSASNHIGLFVSKVLNRKGDLKTLADTTTKRIILSDIRIENTFKKLSVDEKTKRAEAIYNVVLPELMSYFEKLKGKKLDQKQISEELTVTIVKKIAETLKQF</sequence>
<accession>A0A2M6YBI5</accession>
<protein>
    <submittedName>
        <fullName evidence="1">Uncharacterized protein</fullName>
    </submittedName>
</protein>
<comment type="caution">
    <text evidence="1">The sequence shown here is derived from an EMBL/GenBank/DDBJ whole genome shotgun (WGS) entry which is preliminary data.</text>
</comment>
<proteinExistence type="predicted"/>
<organism evidence="1 2">
    <name type="scientific">Candidatus Berkelbacteria bacterium CG08_land_8_20_14_0_20_39_8</name>
    <dbReference type="NCBI Taxonomy" id="1974511"/>
    <lineage>
        <taxon>Bacteria</taxon>
        <taxon>Candidatus Berkelbacteria</taxon>
    </lineage>
</organism>
<evidence type="ECO:0000313" key="2">
    <source>
        <dbReference type="Proteomes" id="UP000229896"/>
    </source>
</evidence>
<dbReference type="EMBL" id="PEXI01000099">
    <property type="protein sequence ID" value="PIU24052.1"/>
    <property type="molecule type" value="Genomic_DNA"/>
</dbReference>
<name>A0A2M6YBI5_9BACT</name>
<dbReference type="Proteomes" id="UP000229896">
    <property type="component" value="Unassembled WGS sequence"/>
</dbReference>
<reference evidence="2" key="1">
    <citation type="submission" date="2017-09" db="EMBL/GenBank/DDBJ databases">
        <title>Depth-based differentiation of microbial function through sediment-hosted aquifers and enrichment of novel symbionts in the deep terrestrial subsurface.</title>
        <authorList>
            <person name="Probst A.J."/>
            <person name="Ladd B."/>
            <person name="Jarett J.K."/>
            <person name="Geller-Mcgrath D.E."/>
            <person name="Sieber C.M.K."/>
            <person name="Emerson J.B."/>
            <person name="Anantharaman K."/>
            <person name="Thomas B.C."/>
            <person name="Malmstrom R."/>
            <person name="Stieglmeier M."/>
            <person name="Klingl A."/>
            <person name="Woyke T."/>
            <person name="Ryan C.M."/>
            <person name="Banfield J.F."/>
        </authorList>
    </citation>
    <scope>NUCLEOTIDE SEQUENCE [LARGE SCALE GENOMIC DNA]</scope>
</reference>
<dbReference type="AlphaFoldDB" id="A0A2M6YBI5"/>
<gene>
    <name evidence="1" type="ORF">COT12_03150</name>
</gene>